<dbReference type="Gene3D" id="3.40.50.720">
    <property type="entry name" value="NAD(P)-binding Rossmann-like Domain"/>
    <property type="match status" value="1"/>
</dbReference>
<dbReference type="EMBL" id="JANFNH010000015">
    <property type="protein sequence ID" value="MCQ4043391.1"/>
    <property type="molecule type" value="Genomic_DNA"/>
</dbReference>
<dbReference type="Gene3D" id="3.40.366.10">
    <property type="entry name" value="Malonyl-Coenzyme A Acyl Carrier Protein, domain 2"/>
    <property type="match status" value="1"/>
</dbReference>
<dbReference type="PANTHER" id="PTHR43775">
    <property type="entry name" value="FATTY ACID SYNTHASE"/>
    <property type="match status" value="1"/>
</dbReference>
<dbReference type="SUPFAM" id="SSF55048">
    <property type="entry name" value="Probable ACP-binding domain of malonyl-CoA ACP transacylase"/>
    <property type="match status" value="1"/>
</dbReference>
<evidence type="ECO:0000313" key="12">
    <source>
        <dbReference type="Proteomes" id="UP001206206"/>
    </source>
</evidence>
<keyword evidence="4" id="KW-0808">Transferase</keyword>
<evidence type="ECO:0000256" key="6">
    <source>
        <dbReference type="ARBA" id="ARBA00023268"/>
    </source>
</evidence>
<dbReference type="SMART" id="SM00827">
    <property type="entry name" value="PKS_AT"/>
    <property type="match status" value="1"/>
</dbReference>
<keyword evidence="3" id="KW-0597">Phosphoprotein</keyword>
<keyword evidence="7" id="KW-0012">Acyltransferase</keyword>
<comment type="caution">
    <text evidence="11">The sequence shown here is derived from an EMBL/GenBank/DDBJ whole genome shotgun (WGS) entry which is preliminary data.</text>
</comment>
<evidence type="ECO:0000259" key="10">
    <source>
        <dbReference type="PROSITE" id="PS52004"/>
    </source>
</evidence>
<dbReference type="SMART" id="SM00825">
    <property type="entry name" value="PKS_KS"/>
    <property type="match status" value="1"/>
</dbReference>
<dbReference type="SMART" id="SM01294">
    <property type="entry name" value="PKS_PP_betabranch"/>
    <property type="match status" value="1"/>
</dbReference>
<reference evidence="11 12" key="1">
    <citation type="submission" date="2022-06" db="EMBL/GenBank/DDBJ databases">
        <title>Draft genome sequence of type strain Streptomyces rubrisoli DSM 42083.</title>
        <authorList>
            <person name="Duangmal K."/>
            <person name="Klaysubun C."/>
        </authorList>
    </citation>
    <scope>NUCLEOTIDE SEQUENCE [LARGE SCALE GENOMIC DNA]</scope>
    <source>
        <strain evidence="11 12">DSM 42083</strain>
    </source>
</reference>
<dbReference type="InterPro" id="IPR032821">
    <property type="entry name" value="PKS_assoc"/>
</dbReference>
<evidence type="ECO:0000259" key="9">
    <source>
        <dbReference type="PROSITE" id="PS50075"/>
    </source>
</evidence>
<evidence type="ECO:0000256" key="2">
    <source>
        <dbReference type="ARBA" id="ARBA00022450"/>
    </source>
</evidence>
<evidence type="ECO:0000256" key="8">
    <source>
        <dbReference type="SAM" id="MobiDB-lite"/>
    </source>
</evidence>
<dbReference type="Gene3D" id="6.10.140.1830">
    <property type="match status" value="1"/>
</dbReference>
<dbReference type="Pfam" id="PF08990">
    <property type="entry name" value="Docking"/>
    <property type="match status" value="1"/>
</dbReference>
<dbReference type="SMART" id="SM00822">
    <property type="entry name" value="PKS_KR"/>
    <property type="match status" value="1"/>
</dbReference>
<gene>
    <name evidence="11" type="ORF">NON19_15495</name>
</gene>
<dbReference type="SUPFAM" id="SSF53901">
    <property type="entry name" value="Thiolase-like"/>
    <property type="match status" value="1"/>
</dbReference>
<keyword evidence="5" id="KW-0045">Antibiotic biosynthesis</keyword>
<organism evidence="11 12">
    <name type="scientific">Streptantibioticus rubrisoli</name>
    <dbReference type="NCBI Taxonomy" id="1387313"/>
    <lineage>
        <taxon>Bacteria</taxon>
        <taxon>Bacillati</taxon>
        <taxon>Actinomycetota</taxon>
        <taxon>Actinomycetes</taxon>
        <taxon>Kitasatosporales</taxon>
        <taxon>Streptomycetaceae</taxon>
        <taxon>Streptantibioticus</taxon>
    </lineage>
</organism>
<protein>
    <submittedName>
        <fullName evidence="11">Type I polyketide synthase</fullName>
    </submittedName>
</protein>
<dbReference type="InterPro" id="IPR020806">
    <property type="entry name" value="PKS_PP-bd"/>
</dbReference>
<dbReference type="CDD" id="cd00833">
    <property type="entry name" value="PKS"/>
    <property type="match status" value="1"/>
</dbReference>
<dbReference type="Gene3D" id="6.10.40.10">
    <property type="match status" value="1"/>
</dbReference>
<feature type="compositionally biased region" description="Basic and acidic residues" evidence="8">
    <location>
        <begin position="1575"/>
        <end position="1589"/>
    </location>
</feature>
<dbReference type="Proteomes" id="UP001206206">
    <property type="component" value="Unassembled WGS sequence"/>
</dbReference>
<keyword evidence="6" id="KW-0511">Multifunctional enzyme</keyword>
<dbReference type="InterPro" id="IPR013968">
    <property type="entry name" value="PKS_KR"/>
</dbReference>
<feature type="domain" description="Ketosynthase family 3 (KS3)" evidence="10">
    <location>
        <begin position="33"/>
        <end position="456"/>
    </location>
</feature>
<name>A0ABT1PDE3_9ACTN</name>
<dbReference type="Gene3D" id="1.10.1200.10">
    <property type="entry name" value="ACP-like"/>
    <property type="match status" value="1"/>
</dbReference>
<evidence type="ECO:0000256" key="5">
    <source>
        <dbReference type="ARBA" id="ARBA00023194"/>
    </source>
</evidence>
<dbReference type="InterPro" id="IPR050091">
    <property type="entry name" value="PKS_NRPS_Biosynth_Enz"/>
</dbReference>
<feature type="region of interest" description="Disordered" evidence="8">
    <location>
        <begin position="1570"/>
        <end position="1589"/>
    </location>
</feature>
<dbReference type="InterPro" id="IPR016039">
    <property type="entry name" value="Thiolase-like"/>
</dbReference>
<dbReference type="InterPro" id="IPR014043">
    <property type="entry name" value="Acyl_transferase_dom"/>
</dbReference>
<dbReference type="PROSITE" id="PS00606">
    <property type="entry name" value="KS3_1"/>
    <property type="match status" value="1"/>
</dbReference>
<dbReference type="PROSITE" id="PS52004">
    <property type="entry name" value="KS3_2"/>
    <property type="match status" value="1"/>
</dbReference>
<dbReference type="InterPro" id="IPR018201">
    <property type="entry name" value="Ketoacyl_synth_AS"/>
</dbReference>
<dbReference type="InterPro" id="IPR057326">
    <property type="entry name" value="KR_dom"/>
</dbReference>
<dbReference type="SUPFAM" id="SSF47336">
    <property type="entry name" value="ACP-like"/>
    <property type="match status" value="1"/>
</dbReference>
<dbReference type="Pfam" id="PF00698">
    <property type="entry name" value="Acyl_transf_1"/>
    <property type="match status" value="1"/>
</dbReference>
<dbReference type="PROSITE" id="PS00012">
    <property type="entry name" value="PHOSPHOPANTETHEINE"/>
    <property type="match status" value="1"/>
</dbReference>
<dbReference type="InterPro" id="IPR036291">
    <property type="entry name" value="NAD(P)-bd_dom_sf"/>
</dbReference>
<dbReference type="Gene3D" id="3.40.47.10">
    <property type="match status" value="1"/>
</dbReference>
<dbReference type="Gene3D" id="3.30.70.3290">
    <property type="match status" value="1"/>
</dbReference>
<evidence type="ECO:0000256" key="7">
    <source>
        <dbReference type="ARBA" id="ARBA00023315"/>
    </source>
</evidence>
<dbReference type="InterPro" id="IPR014031">
    <property type="entry name" value="Ketoacyl_synth_C"/>
</dbReference>
<comment type="cofactor">
    <cofactor evidence="1">
        <name>pantetheine 4'-phosphate</name>
        <dbReference type="ChEBI" id="CHEBI:47942"/>
    </cofactor>
</comment>
<evidence type="ECO:0000256" key="4">
    <source>
        <dbReference type="ARBA" id="ARBA00022679"/>
    </source>
</evidence>
<evidence type="ECO:0000313" key="11">
    <source>
        <dbReference type="EMBL" id="MCQ4043391.1"/>
    </source>
</evidence>
<dbReference type="CDD" id="cd08952">
    <property type="entry name" value="KR_1_SDR_x"/>
    <property type="match status" value="1"/>
</dbReference>
<evidence type="ECO:0000256" key="3">
    <source>
        <dbReference type="ARBA" id="ARBA00022553"/>
    </source>
</evidence>
<dbReference type="InterPro" id="IPR016036">
    <property type="entry name" value="Malonyl_transacylase_ACP-bd"/>
</dbReference>
<dbReference type="SUPFAM" id="SSF52151">
    <property type="entry name" value="FabD/lysophospholipase-like"/>
    <property type="match status" value="1"/>
</dbReference>
<dbReference type="InterPro" id="IPR015083">
    <property type="entry name" value="NorB/c/GfsB-D-like_docking"/>
</dbReference>
<dbReference type="Pfam" id="PF16197">
    <property type="entry name" value="KAsynt_C_assoc"/>
    <property type="match status" value="1"/>
</dbReference>
<keyword evidence="12" id="KW-1185">Reference proteome</keyword>
<proteinExistence type="predicted"/>
<dbReference type="Pfam" id="PF08659">
    <property type="entry name" value="KR"/>
    <property type="match status" value="1"/>
</dbReference>
<dbReference type="InterPro" id="IPR041618">
    <property type="entry name" value="PKS_DE"/>
</dbReference>
<dbReference type="InterPro" id="IPR014030">
    <property type="entry name" value="Ketoacyl_synth_N"/>
</dbReference>
<accession>A0ABT1PDE3</accession>
<dbReference type="InterPro" id="IPR036299">
    <property type="entry name" value="Polyketide_synth_docking_sf"/>
</dbReference>
<dbReference type="InterPro" id="IPR016035">
    <property type="entry name" value="Acyl_Trfase/lysoPLipase"/>
</dbReference>
<feature type="domain" description="Carrier" evidence="9">
    <location>
        <begin position="1450"/>
        <end position="1525"/>
    </location>
</feature>
<dbReference type="PROSITE" id="PS50075">
    <property type="entry name" value="CARRIER"/>
    <property type="match status" value="1"/>
</dbReference>
<evidence type="ECO:0000256" key="1">
    <source>
        <dbReference type="ARBA" id="ARBA00001957"/>
    </source>
</evidence>
<dbReference type="NCBIfam" id="NF045894">
    <property type="entry name" value="PKS_plus_SDR"/>
    <property type="match status" value="1"/>
</dbReference>
<dbReference type="InterPro" id="IPR036736">
    <property type="entry name" value="ACP-like_sf"/>
</dbReference>
<dbReference type="InterPro" id="IPR009081">
    <property type="entry name" value="PP-bd_ACP"/>
</dbReference>
<dbReference type="SMART" id="SM00823">
    <property type="entry name" value="PKS_PP"/>
    <property type="match status" value="1"/>
</dbReference>
<dbReference type="Pfam" id="PF02801">
    <property type="entry name" value="Ketoacyl-synt_C"/>
    <property type="match status" value="1"/>
</dbReference>
<dbReference type="InterPro" id="IPR020841">
    <property type="entry name" value="PKS_Beta-ketoAc_synthase_dom"/>
</dbReference>
<dbReference type="Pfam" id="PF18369">
    <property type="entry name" value="PKS_DE"/>
    <property type="match status" value="1"/>
</dbReference>
<dbReference type="SUPFAM" id="SSF51735">
    <property type="entry name" value="NAD(P)-binding Rossmann-fold domains"/>
    <property type="match status" value="2"/>
</dbReference>
<dbReference type="SUPFAM" id="SSF101173">
    <property type="entry name" value="Docking domain B of the erythromycin polyketide synthase (DEBS)"/>
    <property type="match status" value="1"/>
</dbReference>
<dbReference type="InterPro" id="IPR006162">
    <property type="entry name" value="Ppantetheine_attach_site"/>
</dbReference>
<dbReference type="Pfam" id="PF00550">
    <property type="entry name" value="PP-binding"/>
    <property type="match status" value="1"/>
</dbReference>
<dbReference type="PANTHER" id="PTHR43775:SF51">
    <property type="entry name" value="INACTIVE PHENOLPHTHIOCEROL SYNTHESIS POLYKETIDE SYNTHASE TYPE I PKS1-RELATED"/>
    <property type="match status" value="1"/>
</dbReference>
<dbReference type="Pfam" id="PF00109">
    <property type="entry name" value="ketoacyl-synt"/>
    <property type="match status" value="1"/>
</dbReference>
<dbReference type="InterPro" id="IPR001227">
    <property type="entry name" value="Ac_transferase_dom_sf"/>
</dbReference>
<sequence length="1612" mass="168970">MASEEKLRAYLKRVVTDLDEATERLRKVKEKEHEPIAVVGMACRFPGGVASPEDLWRLVVSGGDAISAFPTDRGWDLAALHAENAERGTSYTREGGFLYDAGEFDPAFFGISPREALAMDPQQRLLLETSWEAFERAGIDPASLRGSQVGVFAGAWYSGYVEGIRRSDQDLDGFLLTGGASSFVSGRIAYVLGLEGPNFTVDTACSSSLVALHLAAQALRKGECTLALSGGVTVMSGPDTFIEFSRQGGVAADGRCKAFSAAADGFGPAEGAGMLVLERLSDARRNGHPVLAVVRGSAVNSDGASNGLTAPNGPSQVRVIRAALANARVSARQIDVVEAHGTGTSLGDPIEAQALLATYGQDRERPLWLGSLKSNIGHAQAAAGVAGVMKMVLAMRHGVLPKTLHVDEPTPQVDWSAGAVSLLTEQVEWPETGRLRRAAVSSFGMSGTNAHVILEQAPPVEEVDSVESAGVVPWVVSGKSEAALRAQAARLLAFVDSASGLSPADVGLSLAVGRAVFEYRAAVVAADVAGFRAGLAALADAGAAPGVVQGVAGAGDRAVFVFPGQGSQWVGMAVGLLGSSSVFAESMRACAGALAPFVEWSLLDVLGDAAALERVDVVQPVLFAVMVSLAALWRSYGVEPAAVVGHSQGEIAAACVSGALSLEDAARVVALRSRALLALSGRGGMVSVSLPVAEVTERVERWGGRISVAAVNGPGSVVVSGDVDALEELLAEAEADGVRARRIPVDYASHSAHVEEIRDELLTVLADITPRTSEVPFYSTVTVERIDTSVLDADYWYRNLRQTVRFEETVRLLAEQGHRLFVESSAHPVLAMGIQETSEQVTAIGSLRRDEGGLDRFLLSLAEAHVHGASVDWATVFPRARRVDLPTYAFQHQRYWLEAGSPAQSDPLDDEFWAAVERVDVPELAAALRVDTDAPLSAVLPAMSAWRKARREQSTVDSWRYRIEWKPVTGPLVPKLSGTWLVVTAAGETEALDALTAHGAELVRLELDPVTVDRATLAARLREVVADAEISGVFSLLGQADVPHPAHPVLPAHVAATVALIQALGDAEVSAPLWIGTRGAVATGAGEGIDPGQAQIWGLGRVFGLEHPDRWGGLVDLPEAGGERTAAGLAGVLAGIGDEDQLAVRPSGVLARRLAHAPLGTEAAPDWQPRGTVLVTGGTGALGAHVARWLAGAGAERVVLTSRRGLKAPGAVELRDELAALGPEVLVEACDVADRSSVAALVRRLTERGEPIRAVVHAAGVGDGAPLVDTTLAEFADVLAAKVGGAMHLDALLDDDVLDAFVLFSSNAGVWGSGGLAAYAAANAFLDGLAQQRRGRGLPATSVAWGLWAGAGMAEGANEEFLRRRGLRAMAPGSAVAALRQAVGQAEPFVAVADVDWARFVPGFTAARARPLIADLPEVRDAAGAETDGADSGAALRQRLAGLPDGERDRILLELVRGQVAAVLGHSSTDTVEATRAFRELGFDSLTAVELRNRLNAATGLKLPATLVFDNPTPTALVERLRAELTPERGTEQSLDPQEARIRQALAAVPLAELREAGLLDALLELAGAADGTADSERQDGRDRLDSIDSMDHDDLLRMALGEADSAELWSS</sequence>
<keyword evidence="2" id="KW-0596">Phosphopantetheine</keyword>